<dbReference type="Proteomes" id="UP000466831">
    <property type="component" value="Chromosome"/>
</dbReference>
<evidence type="ECO:0000313" key="2">
    <source>
        <dbReference type="Proteomes" id="UP000466831"/>
    </source>
</evidence>
<protein>
    <submittedName>
        <fullName evidence="1">Uncharacterized protein</fullName>
    </submittedName>
</protein>
<sequence length="62" mass="7141">MFKPEAFELNGGADAAETCAYDDRVETVRFHSLAPCYLFPYLTNHKFSLRYVTLIGRHAERT</sequence>
<reference evidence="1 2" key="1">
    <citation type="journal article" date="2019" name="Emerg. Microbes Infect.">
        <title>Comprehensive subspecies identification of 175 nontuberculous mycobacteria species based on 7547 genomic profiles.</title>
        <authorList>
            <person name="Matsumoto Y."/>
            <person name="Kinjo T."/>
            <person name="Motooka D."/>
            <person name="Nabeya D."/>
            <person name="Jung N."/>
            <person name="Uechi K."/>
            <person name="Horii T."/>
            <person name="Iida T."/>
            <person name="Fujita J."/>
            <person name="Nakamura S."/>
        </authorList>
    </citation>
    <scope>NUCLEOTIDE SEQUENCE [LARGE SCALE GENOMIC DNA]</scope>
    <source>
        <strain evidence="1 2">JCM 17324</strain>
    </source>
</reference>
<gene>
    <name evidence="1" type="ORF">MMARJ_03860</name>
</gene>
<evidence type="ECO:0000313" key="1">
    <source>
        <dbReference type="EMBL" id="BBY09646.1"/>
    </source>
</evidence>
<keyword evidence="2" id="KW-1185">Reference proteome</keyword>
<proteinExistence type="predicted"/>
<dbReference type="EMBL" id="AP022584">
    <property type="protein sequence ID" value="BBY09646.1"/>
    <property type="molecule type" value="Genomic_DNA"/>
</dbReference>
<name>A0ABM7J742_9MYCO</name>
<accession>A0ABM7J742</accession>
<organism evidence="1 2">
    <name type="scientific">Mycobacterium marseillense</name>
    <dbReference type="NCBI Taxonomy" id="701042"/>
    <lineage>
        <taxon>Bacteria</taxon>
        <taxon>Bacillati</taxon>
        <taxon>Actinomycetota</taxon>
        <taxon>Actinomycetes</taxon>
        <taxon>Mycobacteriales</taxon>
        <taxon>Mycobacteriaceae</taxon>
        <taxon>Mycobacterium</taxon>
        <taxon>Mycobacterium avium complex (MAC)</taxon>
    </lineage>
</organism>